<organism evidence="8 9">
    <name type="scientific">Aeromicrobium chenweiae</name>
    <dbReference type="NCBI Taxonomy" id="2079793"/>
    <lineage>
        <taxon>Bacteria</taxon>
        <taxon>Bacillati</taxon>
        <taxon>Actinomycetota</taxon>
        <taxon>Actinomycetes</taxon>
        <taxon>Propionibacteriales</taxon>
        <taxon>Nocardioidaceae</taxon>
        <taxon>Aeromicrobium</taxon>
    </lineage>
</organism>
<keyword evidence="6 7" id="KW-0472">Membrane</keyword>
<dbReference type="Proteomes" id="UP000244384">
    <property type="component" value="Chromosome"/>
</dbReference>
<dbReference type="AlphaFoldDB" id="A0A2S0WNH2"/>
<accession>A0A2S0WNH2</accession>
<feature type="transmembrane region" description="Helical" evidence="7">
    <location>
        <begin position="176"/>
        <end position="194"/>
    </location>
</feature>
<dbReference type="PANTHER" id="PTHR43163:SF7">
    <property type="entry name" value="DIPEPTIDE-TRANSPORT INTEGRAL MEMBRANE PROTEIN ABC TRANSPORTER DPPB-RELATED"/>
    <property type="match status" value="1"/>
</dbReference>
<evidence type="ECO:0000313" key="9">
    <source>
        <dbReference type="Proteomes" id="UP000244384"/>
    </source>
</evidence>
<keyword evidence="4 7" id="KW-0812">Transmembrane</keyword>
<comment type="similarity">
    <text evidence="7">Belongs to the binding-protein-dependent transport system permease family.</text>
</comment>
<feature type="transmembrane region" description="Helical" evidence="7">
    <location>
        <begin position="276"/>
        <end position="302"/>
    </location>
</feature>
<dbReference type="Pfam" id="PF00528">
    <property type="entry name" value="BPD_transp_1"/>
    <property type="match status" value="1"/>
</dbReference>
<dbReference type="SUPFAM" id="SSF161098">
    <property type="entry name" value="MetI-like"/>
    <property type="match status" value="1"/>
</dbReference>
<feature type="transmembrane region" description="Helical" evidence="7">
    <location>
        <begin position="12"/>
        <end position="29"/>
    </location>
</feature>
<dbReference type="InterPro" id="IPR035906">
    <property type="entry name" value="MetI-like_sf"/>
</dbReference>
<keyword evidence="9" id="KW-1185">Reference proteome</keyword>
<keyword evidence="2 7" id="KW-0813">Transport</keyword>
<protein>
    <submittedName>
        <fullName evidence="8">ABC transporter permease</fullName>
    </submittedName>
</protein>
<evidence type="ECO:0000256" key="3">
    <source>
        <dbReference type="ARBA" id="ARBA00022475"/>
    </source>
</evidence>
<feature type="transmembrane region" description="Helical" evidence="7">
    <location>
        <begin position="231"/>
        <end position="256"/>
    </location>
</feature>
<accession>A0A5F2EW57</accession>
<keyword evidence="3" id="KW-1003">Cell membrane</keyword>
<comment type="subcellular location">
    <subcellularLocation>
        <location evidence="1 7">Cell membrane</location>
        <topology evidence="1 7">Multi-pass membrane protein</topology>
    </subcellularLocation>
</comment>
<evidence type="ECO:0000256" key="4">
    <source>
        <dbReference type="ARBA" id="ARBA00022692"/>
    </source>
</evidence>
<dbReference type="PROSITE" id="PS50928">
    <property type="entry name" value="ABC_TM1"/>
    <property type="match status" value="1"/>
</dbReference>
<dbReference type="GO" id="GO:0055085">
    <property type="term" value="P:transmembrane transport"/>
    <property type="evidence" value="ECO:0007669"/>
    <property type="project" value="InterPro"/>
</dbReference>
<evidence type="ECO:0000256" key="6">
    <source>
        <dbReference type="ARBA" id="ARBA00023136"/>
    </source>
</evidence>
<proteinExistence type="inferred from homology"/>
<sequence length="309" mass="33916">MWWYVAKRLLQTIPVFLGATLIIYALVFLRPGDPINSLIGNKPISDEVRQAIRDQYHLNDFFLVQWLYFLKDVLTFNPDFVGLDGQPVFEKIRNALPVTATLALMALAMDAVIGIVVGTIAGLRRNGWFDSVTLVISLILLSVPIFVVGFVLQFLFGVKFGFFPPTVGGDWTISKLLLPAFVLAIANIATTTRLTRTSVANNLTADHVRTARAKGLPEGAVIRNHVLRNSLVPVVTYIGINLGSLMAGAIITEGIFNVQGIGNLAFQAVNRGDAPVTVTVVAVMVMIYVFMSLIVDLLYAVLDPRIRYV</sequence>
<feature type="transmembrane region" description="Helical" evidence="7">
    <location>
        <begin position="102"/>
        <end position="123"/>
    </location>
</feature>
<dbReference type="PANTHER" id="PTHR43163">
    <property type="entry name" value="DIPEPTIDE TRANSPORT SYSTEM PERMEASE PROTEIN DPPB-RELATED"/>
    <property type="match status" value="1"/>
</dbReference>
<name>A0A2S0WNH2_9ACTN</name>
<evidence type="ECO:0000256" key="1">
    <source>
        <dbReference type="ARBA" id="ARBA00004651"/>
    </source>
</evidence>
<dbReference type="EMBL" id="CP026952">
    <property type="protein sequence ID" value="AWB92899.1"/>
    <property type="molecule type" value="Genomic_DNA"/>
</dbReference>
<dbReference type="GO" id="GO:0005886">
    <property type="term" value="C:plasma membrane"/>
    <property type="evidence" value="ECO:0007669"/>
    <property type="project" value="UniProtKB-SubCell"/>
</dbReference>
<dbReference type="RefSeq" id="WP_108578740.1">
    <property type="nucleotide sequence ID" value="NZ_CP026952.1"/>
</dbReference>
<keyword evidence="5 7" id="KW-1133">Transmembrane helix</keyword>
<dbReference type="InterPro" id="IPR000515">
    <property type="entry name" value="MetI-like"/>
</dbReference>
<gene>
    <name evidence="8" type="ORF">C3E78_12175</name>
</gene>
<evidence type="ECO:0000256" key="5">
    <source>
        <dbReference type="ARBA" id="ARBA00022989"/>
    </source>
</evidence>
<evidence type="ECO:0000256" key="2">
    <source>
        <dbReference type="ARBA" id="ARBA00022448"/>
    </source>
</evidence>
<evidence type="ECO:0000256" key="7">
    <source>
        <dbReference type="RuleBase" id="RU363032"/>
    </source>
</evidence>
<dbReference type="CDD" id="cd06261">
    <property type="entry name" value="TM_PBP2"/>
    <property type="match status" value="1"/>
</dbReference>
<reference evidence="9" key="1">
    <citation type="submission" date="2018-01" db="EMBL/GenBank/DDBJ databases">
        <authorList>
            <person name="Li J."/>
        </authorList>
    </citation>
    <scope>NUCLEOTIDE SEQUENCE [LARGE SCALE GENOMIC DNA]</scope>
    <source>
        <strain evidence="9">592</strain>
    </source>
</reference>
<dbReference type="OrthoDB" id="147688at2"/>
<feature type="transmembrane region" description="Helical" evidence="7">
    <location>
        <begin position="135"/>
        <end position="156"/>
    </location>
</feature>
<evidence type="ECO:0000313" key="8">
    <source>
        <dbReference type="EMBL" id="AWB92899.1"/>
    </source>
</evidence>
<dbReference type="KEGG" id="aez:C3E78_12175"/>
<dbReference type="Gene3D" id="1.10.3720.10">
    <property type="entry name" value="MetI-like"/>
    <property type="match status" value="1"/>
</dbReference>